<dbReference type="PANTHER" id="PTHR33781:SF4">
    <property type="entry name" value="PROTEIN PHYTOCHROME KINASE SUBSTRATE 1"/>
    <property type="match status" value="1"/>
</dbReference>
<accession>A0A2I0A700</accession>
<keyword evidence="3" id="KW-1185">Reference proteome</keyword>
<feature type="compositionally biased region" description="Low complexity" evidence="1">
    <location>
        <begin position="145"/>
        <end position="160"/>
    </location>
</feature>
<proteinExistence type="predicted"/>
<sequence length="467" mass="49114">MTTTAELASLNLYQARSTSSATMSIIPREESGFASYLQAVLGDGLQQVPPELMTSSHDHEVVPEVVLPRERSPRPAAARPRKLKNHDDGEIDIFAADKYFSAGGVADISSQETRPSTPSTKNATASAGSGSELNKSRSLTWTVAGSRSCGSESSGNSHAALLRDRRRPARRLPLISTNHADADADADRSSNGRLLRLSASLWCSSCSGIKKSVKVDKSCATENGSSFAHNATVAHLYEQNAQSSWSPASWRIEMASPGPWPWLGSTRAISLSASSTKPIARGGAAASFTRQISKAPASAAELLINSSLRRNGAAPVRKEEDDLGSESSSDLFEIESLALNRPTEYEPSEASIDWSVLTASAANVSVASDRSCEVAVGKKQKVKGPGVSSPRLTKTTGMLLPGCASHKAVKVSSGEAQPASRKLQVGKTTAAEAGRSISPVVASYHVELEPGAGSGRAVVGRSTRSSW</sequence>
<protein>
    <submittedName>
        <fullName evidence="2">Protein phytochrome kinase substrate 3</fullName>
    </submittedName>
</protein>
<dbReference type="GO" id="GO:0016301">
    <property type="term" value="F:kinase activity"/>
    <property type="evidence" value="ECO:0007669"/>
    <property type="project" value="UniProtKB-KW"/>
</dbReference>
<feature type="region of interest" description="Disordered" evidence="1">
    <location>
        <begin position="107"/>
        <end position="165"/>
    </location>
</feature>
<reference evidence="2 3" key="1">
    <citation type="journal article" date="2017" name="Nature">
        <title>The Apostasia genome and the evolution of orchids.</title>
        <authorList>
            <person name="Zhang G.Q."/>
            <person name="Liu K.W."/>
            <person name="Li Z."/>
            <person name="Lohaus R."/>
            <person name="Hsiao Y.Y."/>
            <person name="Niu S.C."/>
            <person name="Wang J.Y."/>
            <person name="Lin Y.C."/>
            <person name="Xu Q."/>
            <person name="Chen L.J."/>
            <person name="Yoshida K."/>
            <person name="Fujiwara S."/>
            <person name="Wang Z.W."/>
            <person name="Zhang Y.Q."/>
            <person name="Mitsuda N."/>
            <person name="Wang M."/>
            <person name="Liu G.H."/>
            <person name="Pecoraro L."/>
            <person name="Huang H.X."/>
            <person name="Xiao X.J."/>
            <person name="Lin M."/>
            <person name="Wu X.Y."/>
            <person name="Wu W.L."/>
            <person name="Chen Y.Y."/>
            <person name="Chang S.B."/>
            <person name="Sakamoto S."/>
            <person name="Ohme-Takagi M."/>
            <person name="Yagi M."/>
            <person name="Zeng S.J."/>
            <person name="Shen C.Y."/>
            <person name="Yeh C.M."/>
            <person name="Luo Y.B."/>
            <person name="Tsai W.C."/>
            <person name="Van de Peer Y."/>
            <person name="Liu Z.J."/>
        </authorList>
    </citation>
    <scope>NUCLEOTIDE SEQUENCE [LARGE SCALE GENOMIC DNA]</scope>
    <source>
        <strain evidence="3">cv. Shenzhen</strain>
        <tissue evidence="2">Stem</tissue>
    </source>
</reference>
<dbReference type="InterPro" id="IPR039615">
    <property type="entry name" value="PKS"/>
</dbReference>
<dbReference type="PANTHER" id="PTHR33781">
    <property type="entry name" value="PROTEIN PHYTOCHROME KINASE SUBSTRATE 1-RELATED"/>
    <property type="match status" value="1"/>
</dbReference>
<dbReference type="Proteomes" id="UP000236161">
    <property type="component" value="Unassembled WGS sequence"/>
</dbReference>
<feature type="compositionally biased region" description="Polar residues" evidence="1">
    <location>
        <begin position="108"/>
        <end position="143"/>
    </location>
</feature>
<dbReference type="OrthoDB" id="760005at2759"/>
<keyword evidence="2" id="KW-0418">Kinase</keyword>
<name>A0A2I0A700_9ASPA</name>
<dbReference type="AlphaFoldDB" id="A0A2I0A700"/>
<evidence type="ECO:0000256" key="1">
    <source>
        <dbReference type="SAM" id="MobiDB-lite"/>
    </source>
</evidence>
<dbReference type="EMBL" id="KZ452013">
    <property type="protein sequence ID" value="PKA51321.1"/>
    <property type="molecule type" value="Genomic_DNA"/>
</dbReference>
<evidence type="ECO:0000313" key="2">
    <source>
        <dbReference type="EMBL" id="PKA51321.1"/>
    </source>
</evidence>
<dbReference type="STRING" id="1088818.A0A2I0A700"/>
<evidence type="ECO:0000313" key="3">
    <source>
        <dbReference type="Proteomes" id="UP000236161"/>
    </source>
</evidence>
<keyword evidence="2" id="KW-0808">Transferase</keyword>
<gene>
    <name evidence="2" type="primary">PKS3</name>
    <name evidence="2" type="ORF">AXF42_Ash002684</name>
</gene>
<dbReference type="GO" id="GO:0009638">
    <property type="term" value="P:phototropism"/>
    <property type="evidence" value="ECO:0007669"/>
    <property type="project" value="InterPro"/>
</dbReference>
<organism evidence="2 3">
    <name type="scientific">Apostasia shenzhenica</name>
    <dbReference type="NCBI Taxonomy" id="1088818"/>
    <lineage>
        <taxon>Eukaryota</taxon>
        <taxon>Viridiplantae</taxon>
        <taxon>Streptophyta</taxon>
        <taxon>Embryophyta</taxon>
        <taxon>Tracheophyta</taxon>
        <taxon>Spermatophyta</taxon>
        <taxon>Magnoliopsida</taxon>
        <taxon>Liliopsida</taxon>
        <taxon>Asparagales</taxon>
        <taxon>Orchidaceae</taxon>
        <taxon>Apostasioideae</taxon>
        <taxon>Apostasia</taxon>
    </lineage>
</organism>